<reference evidence="9 10" key="1">
    <citation type="submission" date="2024-05" db="EMBL/GenBank/DDBJ databases">
        <title>A draft genome resource for the thread blight pathogen Marasmius tenuissimus strain MS-2.</title>
        <authorList>
            <person name="Yulfo-Soto G.E."/>
            <person name="Baruah I.K."/>
            <person name="Amoako-Attah I."/>
            <person name="Bukari Y."/>
            <person name="Meinhardt L.W."/>
            <person name="Bailey B.A."/>
            <person name="Cohen S.P."/>
        </authorList>
    </citation>
    <scope>NUCLEOTIDE SEQUENCE [LARGE SCALE GENOMIC DNA]</scope>
    <source>
        <strain evidence="9 10">MS-2</strain>
    </source>
</reference>
<accession>A0ABR3A4W3</accession>
<sequence length="331" mass="35792">MAMRRYDFLMFVAAGTNQSADGRGNNHSIEASGGKLCDRGILKAQHGQDLTGIIIMPDGILAALRKIPPLTRFLCGSYVGITGLVLSNIVARDRVLYVARLVYQSFEIWRLYTSFFLGSFGLSVIFEVAFLYRTMDGLETGPYARRSGDLAWQLFVSCAAIVATSYPVNSFRFLSPFLLCIVYLSSSLAPPGTKTNFFGLVTLPVIYLPYLMLVLDFLVGGPRAMAQSLPGALVGHLWWLCIWGDQVGRPGPYANYGKAPRWLANWLGDTRDPEEQPSGVNMGVGVQVVAPRTTIYPNAGSGASETSTGSSGDGGSNAGYKWGSGQRLGNS</sequence>
<keyword evidence="6 7" id="KW-0472">Membrane</keyword>
<proteinExistence type="inferred from homology"/>
<feature type="transmembrane region" description="Helical" evidence="7">
    <location>
        <begin position="73"/>
        <end position="91"/>
    </location>
</feature>
<comment type="subcellular location">
    <subcellularLocation>
        <location evidence="1 7">Endoplasmic reticulum membrane</location>
        <topology evidence="1 7">Multi-pass membrane protein</topology>
    </subcellularLocation>
</comment>
<dbReference type="PANTHER" id="PTHR11009">
    <property type="entry name" value="DER1-LIKE PROTEIN, DERLIN"/>
    <property type="match status" value="1"/>
</dbReference>
<evidence type="ECO:0000256" key="2">
    <source>
        <dbReference type="ARBA" id="ARBA00008917"/>
    </source>
</evidence>
<dbReference type="EMBL" id="JBBXMP010000021">
    <property type="protein sequence ID" value="KAL0068028.1"/>
    <property type="molecule type" value="Genomic_DNA"/>
</dbReference>
<keyword evidence="3 7" id="KW-0812">Transmembrane</keyword>
<keyword evidence="10" id="KW-1185">Reference proteome</keyword>
<comment type="function">
    <text evidence="7">May be involved in the degradation of misfolded endoplasmic reticulum (ER) luminal proteins.</text>
</comment>
<comment type="similarity">
    <text evidence="2 7">Belongs to the derlin family.</text>
</comment>
<dbReference type="SUPFAM" id="SSF144091">
    <property type="entry name" value="Rhomboid-like"/>
    <property type="match status" value="1"/>
</dbReference>
<dbReference type="InterPro" id="IPR007599">
    <property type="entry name" value="DER1"/>
</dbReference>
<evidence type="ECO:0000256" key="5">
    <source>
        <dbReference type="ARBA" id="ARBA00022989"/>
    </source>
</evidence>
<name>A0ABR3A4W3_9AGAR</name>
<organism evidence="9 10">
    <name type="scientific">Marasmius tenuissimus</name>
    <dbReference type="NCBI Taxonomy" id="585030"/>
    <lineage>
        <taxon>Eukaryota</taxon>
        <taxon>Fungi</taxon>
        <taxon>Dikarya</taxon>
        <taxon>Basidiomycota</taxon>
        <taxon>Agaricomycotina</taxon>
        <taxon>Agaricomycetes</taxon>
        <taxon>Agaricomycetidae</taxon>
        <taxon>Agaricales</taxon>
        <taxon>Marasmiineae</taxon>
        <taxon>Marasmiaceae</taxon>
        <taxon>Marasmius</taxon>
    </lineage>
</organism>
<feature type="region of interest" description="Disordered" evidence="8">
    <location>
        <begin position="297"/>
        <end position="331"/>
    </location>
</feature>
<feature type="transmembrane region" description="Helical" evidence="7">
    <location>
        <begin position="152"/>
        <end position="185"/>
    </location>
</feature>
<dbReference type="Pfam" id="PF04511">
    <property type="entry name" value="DER1"/>
    <property type="match status" value="1"/>
</dbReference>
<comment type="caution">
    <text evidence="9">The sequence shown here is derived from an EMBL/GenBank/DDBJ whole genome shotgun (WGS) entry which is preliminary data.</text>
</comment>
<keyword evidence="5 7" id="KW-1133">Transmembrane helix</keyword>
<protein>
    <recommendedName>
        <fullName evidence="7">Derlin</fullName>
    </recommendedName>
</protein>
<evidence type="ECO:0000256" key="3">
    <source>
        <dbReference type="ARBA" id="ARBA00022692"/>
    </source>
</evidence>
<dbReference type="InterPro" id="IPR035952">
    <property type="entry name" value="Rhomboid-like_sf"/>
</dbReference>
<gene>
    <name evidence="9" type="ORF">AAF712_004931</name>
</gene>
<evidence type="ECO:0000256" key="6">
    <source>
        <dbReference type="ARBA" id="ARBA00023136"/>
    </source>
</evidence>
<evidence type="ECO:0000256" key="1">
    <source>
        <dbReference type="ARBA" id="ARBA00004477"/>
    </source>
</evidence>
<evidence type="ECO:0000313" key="10">
    <source>
        <dbReference type="Proteomes" id="UP001437256"/>
    </source>
</evidence>
<evidence type="ECO:0000256" key="4">
    <source>
        <dbReference type="ARBA" id="ARBA00022824"/>
    </source>
</evidence>
<evidence type="ECO:0000313" key="9">
    <source>
        <dbReference type="EMBL" id="KAL0068028.1"/>
    </source>
</evidence>
<evidence type="ECO:0000256" key="8">
    <source>
        <dbReference type="SAM" id="MobiDB-lite"/>
    </source>
</evidence>
<feature type="compositionally biased region" description="Low complexity" evidence="8">
    <location>
        <begin position="298"/>
        <end position="310"/>
    </location>
</feature>
<feature type="transmembrane region" description="Helical" evidence="7">
    <location>
        <begin position="111"/>
        <end position="132"/>
    </location>
</feature>
<keyword evidence="4 7" id="KW-0256">Endoplasmic reticulum</keyword>
<dbReference type="Proteomes" id="UP001437256">
    <property type="component" value="Unassembled WGS sequence"/>
</dbReference>
<evidence type="ECO:0000256" key="7">
    <source>
        <dbReference type="RuleBase" id="RU363059"/>
    </source>
</evidence>
<feature type="transmembrane region" description="Helical" evidence="7">
    <location>
        <begin position="197"/>
        <end position="219"/>
    </location>
</feature>